<name>B0MVD1_9BACT</name>
<comment type="caution">
    <text evidence="1">The sequence shown here is derived from an EMBL/GenBank/DDBJ whole genome shotgun (WGS) entry which is preliminary data.</text>
</comment>
<evidence type="ECO:0000313" key="2">
    <source>
        <dbReference type="Proteomes" id="UP000005819"/>
    </source>
</evidence>
<evidence type="ECO:0000313" key="1">
    <source>
        <dbReference type="EMBL" id="EDS04016.1"/>
    </source>
</evidence>
<proteinExistence type="predicted"/>
<reference evidence="1" key="2">
    <citation type="submission" date="2013-09" db="EMBL/GenBank/DDBJ databases">
        <title>Draft genome sequence of Alistipes putredinis (DSM 17216).</title>
        <authorList>
            <person name="Sudarsanam P."/>
            <person name="Ley R."/>
            <person name="Guruge J."/>
            <person name="Turnbaugh P.J."/>
            <person name="Mahowald M."/>
            <person name="Liep D."/>
            <person name="Gordon J."/>
        </authorList>
    </citation>
    <scope>NUCLEOTIDE SEQUENCE</scope>
    <source>
        <strain evidence="1">DSM 17216</strain>
    </source>
</reference>
<dbReference type="HOGENOM" id="CLU_3283821_0_0_10"/>
<dbReference type="EMBL" id="ABFK02000017">
    <property type="protein sequence ID" value="EDS04016.1"/>
    <property type="molecule type" value="Genomic_DNA"/>
</dbReference>
<sequence length="40" mass="4554">MMSIAKLHAKRIMQNLSSRRSDLTEAIRDLVLVYSSGFTN</sequence>
<gene>
    <name evidence="1" type="ORF">ALIPUT_01078</name>
</gene>
<accession>B0MVD1</accession>
<organism evidence="1 2">
    <name type="scientific">Alistipes putredinis DSM 17216</name>
    <dbReference type="NCBI Taxonomy" id="445970"/>
    <lineage>
        <taxon>Bacteria</taxon>
        <taxon>Pseudomonadati</taxon>
        <taxon>Bacteroidota</taxon>
        <taxon>Bacteroidia</taxon>
        <taxon>Bacteroidales</taxon>
        <taxon>Rikenellaceae</taxon>
        <taxon>Alistipes</taxon>
    </lineage>
</organism>
<protein>
    <submittedName>
        <fullName evidence="1">Uncharacterized protein</fullName>
    </submittedName>
</protein>
<dbReference type="Proteomes" id="UP000005819">
    <property type="component" value="Unassembled WGS sequence"/>
</dbReference>
<dbReference type="AlphaFoldDB" id="B0MVD1"/>
<reference evidence="1" key="1">
    <citation type="submission" date="2007-10" db="EMBL/GenBank/DDBJ databases">
        <authorList>
            <person name="Fulton L."/>
            <person name="Clifton S."/>
            <person name="Fulton B."/>
            <person name="Xu J."/>
            <person name="Minx P."/>
            <person name="Pepin K.H."/>
            <person name="Johnson M."/>
            <person name="Thiruvilangam P."/>
            <person name="Bhonagiri V."/>
            <person name="Nash W.E."/>
            <person name="Mardis E.R."/>
            <person name="Wilson R.K."/>
        </authorList>
    </citation>
    <scope>NUCLEOTIDE SEQUENCE [LARGE SCALE GENOMIC DNA]</scope>
    <source>
        <strain evidence="1">DSM 17216</strain>
    </source>
</reference>
<keyword evidence="2" id="KW-1185">Reference proteome</keyword>